<evidence type="ECO:0000313" key="4">
    <source>
        <dbReference type="Proteomes" id="UP000243975"/>
    </source>
</evidence>
<dbReference type="GO" id="GO:0080142">
    <property type="term" value="P:regulation of salicylic acid biosynthetic process"/>
    <property type="evidence" value="ECO:0007669"/>
    <property type="project" value="TreeGrafter"/>
</dbReference>
<proteinExistence type="predicted"/>
<dbReference type="GO" id="GO:0043565">
    <property type="term" value="F:sequence-specific DNA binding"/>
    <property type="evidence" value="ECO:0007669"/>
    <property type="project" value="TreeGrafter"/>
</dbReference>
<sequence length="390" mass="42661">MADYDWSSLYENSINSRNVMKLHLGDQMWSADNEASASSKPVHLKLIFPDEITSPVYTRTRITGKAAGSDGGRIESIRVILVDGQTNQQVTTGPAASATVNLVLLPANFGDSTTRHGGVWTPQDFQDKIITNWGKKKNLLLGDLTVVLKDGIGTVGAIRIKHDGKPLKKDKFRIGAMVVDCPLEVQEGITVPFEVKDRRNESKDSRQLLATDKLWRLKNIGKKGRTIKCLENEGVLTVSDFLDMHDSNPRALKEVTEVLIFPPETPDGYGSVGSTSQLSNNYMPFSDSDCYIPQMSENDISVRDYEEDGLVILAGDFVFEPFPEDGTNGAATRVSNGREGRVVLAKKRWKKVRATLWFSLVSCFKAGFGTVGSTPAAGYAGSKVGPTLAD</sequence>
<comment type="caution">
    <text evidence="3">The sequence shown here is derived from an EMBL/GenBank/DDBJ whole genome shotgun (WGS) entry which is preliminary data.</text>
</comment>
<dbReference type="InterPro" id="IPR046830">
    <property type="entry name" value="Calmod_bind_M"/>
</dbReference>
<dbReference type="PANTHER" id="PTHR31713:SF64">
    <property type="entry name" value="CALMODULIN-BINDING PROTEIN60"/>
    <property type="match status" value="1"/>
</dbReference>
<organism evidence="3 4">
    <name type="scientific">Cynara cardunculus var. scolymus</name>
    <name type="common">Globe artichoke</name>
    <name type="synonym">Cynara scolymus</name>
    <dbReference type="NCBI Taxonomy" id="59895"/>
    <lineage>
        <taxon>Eukaryota</taxon>
        <taxon>Viridiplantae</taxon>
        <taxon>Streptophyta</taxon>
        <taxon>Embryophyta</taxon>
        <taxon>Tracheophyta</taxon>
        <taxon>Spermatophyta</taxon>
        <taxon>Magnoliopsida</taxon>
        <taxon>eudicotyledons</taxon>
        <taxon>Gunneridae</taxon>
        <taxon>Pentapetalae</taxon>
        <taxon>asterids</taxon>
        <taxon>campanulids</taxon>
        <taxon>Asterales</taxon>
        <taxon>Asteraceae</taxon>
        <taxon>Carduoideae</taxon>
        <taxon>Cardueae</taxon>
        <taxon>Carduinae</taxon>
        <taxon>Cynara</taxon>
    </lineage>
</organism>
<dbReference type="GO" id="GO:0005516">
    <property type="term" value="F:calmodulin binding"/>
    <property type="evidence" value="ECO:0007669"/>
    <property type="project" value="InterPro"/>
</dbReference>
<dbReference type="Gramene" id="KVH98900">
    <property type="protein sequence ID" value="KVH98900"/>
    <property type="gene ID" value="Ccrd_022870"/>
</dbReference>
<feature type="domain" description="Calmodulin binding protein central" evidence="2">
    <location>
        <begin position="211"/>
        <end position="256"/>
    </location>
</feature>
<evidence type="ECO:0000259" key="1">
    <source>
        <dbReference type="Pfam" id="PF07887"/>
    </source>
</evidence>
<dbReference type="OMA" id="EFDHASA"/>
<gene>
    <name evidence="3" type="ORF">Ccrd_022870</name>
</gene>
<reference evidence="3 4" key="1">
    <citation type="journal article" date="2016" name="Sci. Rep.">
        <title>The genome sequence of the outbreeding globe artichoke constructed de novo incorporating a phase-aware low-pass sequencing strategy of F1 progeny.</title>
        <authorList>
            <person name="Scaglione D."/>
            <person name="Reyes-Chin-Wo S."/>
            <person name="Acquadro A."/>
            <person name="Froenicke L."/>
            <person name="Portis E."/>
            <person name="Beitel C."/>
            <person name="Tirone M."/>
            <person name="Mauro R."/>
            <person name="Lo Monaco A."/>
            <person name="Mauromicale G."/>
            <person name="Faccioli P."/>
            <person name="Cattivelli L."/>
            <person name="Rieseberg L."/>
            <person name="Michelmore R."/>
            <person name="Lanteri S."/>
        </authorList>
    </citation>
    <scope>NUCLEOTIDE SEQUENCE [LARGE SCALE GENOMIC DNA]</scope>
    <source>
        <strain evidence="3">2C</strain>
    </source>
</reference>
<dbReference type="GO" id="GO:0003700">
    <property type="term" value="F:DNA-binding transcription factor activity"/>
    <property type="evidence" value="ECO:0007669"/>
    <property type="project" value="TreeGrafter"/>
</dbReference>
<keyword evidence="4" id="KW-1185">Reference proteome</keyword>
<protein>
    <submittedName>
        <fullName evidence="3">Calmodulin binding protein-like protein</fullName>
    </submittedName>
</protein>
<dbReference type="EMBL" id="LEKV01003642">
    <property type="protein sequence ID" value="KVH98900.1"/>
    <property type="molecule type" value="Genomic_DNA"/>
</dbReference>
<dbReference type="Pfam" id="PF20451">
    <property type="entry name" value="Calmod_bind_M"/>
    <property type="match status" value="1"/>
</dbReference>
<dbReference type="PANTHER" id="PTHR31713">
    <property type="entry name" value="OS02G0177800 PROTEIN"/>
    <property type="match status" value="1"/>
</dbReference>
<name>A0A103XXS8_CYNCS</name>
<feature type="domain" description="Calmodulin binding protein-like N-terminal" evidence="1">
    <location>
        <begin position="44"/>
        <end position="198"/>
    </location>
</feature>
<dbReference type="AlphaFoldDB" id="A0A103XXS8"/>
<dbReference type="STRING" id="59895.A0A103XXS8"/>
<dbReference type="Proteomes" id="UP000243975">
    <property type="component" value="Unassembled WGS sequence"/>
</dbReference>
<dbReference type="InterPro" id="IPR012416">
    <property type="entry name" value="CBP60"/>
</dbReference>
<evidence type="ECO:0000259" key="2">
    <source>
        <dbReference type="Pfam" id="PF20451"/>
    </source>
</evidence>
<dbReference type="InterPro" id="IPR046831">
    <property type="entry name" value="Calmodulin_bind_N"/>
</dbReference>
<evidence type="ECO:0000313" key="3">
    <source>
        <dbReference type="EMBL" id="KVH98900.1"/>
    </source>
</evidence>
<dbReference type="Pfam" id="PF07887">
    <property type="entry name" value="Calmodulin_bind"/>
    <property type="match status" value="1"/>
</dbReference>
<accession>A0A103XXS8</accession>
<dbReference type="GO" id="GO:0005634">
    <property type="term" value="C:nucleus"/>
    <property type="evidence" value="ECO:0007669"/>
    <property type="project" value="TreeGrafter"/>
</dbReference>